<accession>A0A2Z2HRM0</accession>
<dbReference type="RefSeq" id="WP_086888189.1">
    <property type="nucleotide sequence ID" value="NZ_CP019893.1"/>
</dbReference>
<protein>
    <submittedName>
        <fullName evidence="1">Uncharacterized protein</fullName>
    </submittedName>
</protein>
<dbReference type="Proteomes" id="UP000250088">
    <property type="component" value="Chromosome"/>
</dbReference>
<evidence type="ECO:0000313" key="2">
    <source>
        <dbReference type="Proteomes" id="UP000250088"/>
    </source>
</evidence>
<dbReference type="OrthoDB" id="205978at2157"/>
<organism evidence="1 2">
    <name type="scientific">Natrarchaeobaculum aegyptiacum</name>
    <dbReference type="NCBI Taxonomy" id="745377"/>
    <lineage>
        <taxon>Archaea</taxon>
        <taxon>Methanobacteriati</taxon>
        <taxon>Methanobacteriota</taxon>
        <taxon>Stenosarchaea group</taxon>
        <taxon>Halobacteria</taxon>
        <taxon>Halobacteriales</taxon>
        <taxon>Natrialbaceae</taxon>
        <taxon>Natrarchaeobaculum</taxon>
    </lineage>
</organism>
<keyword evidence="2" id="KW-1185">Reference proteome</keyword>
<proteinExistence type="predicted"/>
<dbReference type="KEGG" id="naj:B1756_08695"/>
<name>A0A2Z2HRM0_9EURY</name>
<gene>
    <name evidence="1" type="ORF">B1756_08695</name>
</gene>
<dbReference type="EMBL" id="CP019893">
    <property type="protein sequence ID" value="ARS89811.1"/>
    <property type="molecule type" value="Genomic_DNA"/>
</dbReference>
<dbReference type="GeneID" id="32894153"/>
<sequence>MGRKPRSRRVILAALGSVAAGSTAAKATDHHEDLDRPRTIEENGIEFTKWDCSRVIIEDHTGRADHINILVRYLGLEMLDDPDDEPQRLVQDLSTATSLPELDGRVDINVNEYAHEVRPERGSIVISEIRVSNSDGEGQLAHVVWPSDEWDCDYVMHQEVE</sequence>
<reference evidence="2" key="1">
    <citation type="submission" date="2017-02" db="EMBL/GenBank/DDBJ databases">
        <title>Natronthermophilus aegyptiacus gen. nov.,sp. nov., an aerobic, extremely halophilic alkalithermophilic archaeon isolated from the athalassohaline Wadi An Natrun, Egypt.</title>
        <authorList>
            <person name="Zhao B."/>
        </authorList>
    </citation>
    <scope>NUCLEOTIDE SEQUENCE [LARGE SCALE GENOMIC DNA]</scope>
    <source>
        <strain evidence="2">JW/NM-HA 15</strain>
    </source>
</reference>
<dbReference type="AlphaFoldDB" id="A0A2Z2HRM0"/>
<evidence type="ECO:0000313" key="1">
    <source>
        <dbReference type="EMBL" id="ARS89811.1"/>
    </source>
</evidence>